<dbReference type="Proteomes" id="UP001164929">
    <property type="component" value="Chromosome 2"/>
</dbReference>
<reference evidence="1" key="1">
    <citation type="journal article" date="2023" name="Mol. Ecol. Resour.">
        <title>Chromosome-level genome assembly of a triploid poplar Populus alba 'Berolinensis'.</title>
        <authorList>
            <person name="Chen S."/>
            <person name="Yu Y."/>
            <person name="Wang X."/>
            <person name="Wang S."/>
            <person name="Zhang T."/>
            <person name="Zhou Y."/>
            <person name="He R."/>
            <person name="Meng N."/>
            <person name="Wang Y."/>
            <person name="Liu W."/>
            <person name="Liu Z."/>
            <person name="Liu J."/>
            <person name="Guo Q."/>
            <person name="Huang H."/>
            <person name="Sederoff R.R."/>
            <person name="Wang G."/>
            <person name="Qu G."/>
            <person name="Chen S."/>
        </authorList>
    </citation>
    <scope>NUCLEOTIDE SEQUENCE</scope>
    <source>
        <strain evidence="1">SC-2020</strain>
    </source>
</reference>
<keyword evidence="2" id="KW-1185">Reference proteome</keyword>
<protein>
    <submittedName>
        <fullName evidence="1">Uncharacterized protein</fullName>
    </submittedName>
</protein>
<name>A0AAD6RGL4_9ROSI</name>
<evidence type="ECO:0000313" key="2">
    <source>
        <dbReference type="Proteomes" id="UP001164929"/>
    </source>
</evidence>
<accession>A0AAD6RGL4</accession>
<evidence type="ECO:0000313" key="1">
    <source>
        <dbReference type="EMBL" id="KAJ7008640.1"/>
    </source>
</evidence>
<dbReference type="AlphaFoldDB" id="A0AAD6RGL4"/>
<proteinExistence type="predicted"/>
<sequence>MFKATYQAITKGKIPCGINYLFPHALCMPGFQINMHTRATVFQKQDHVSGKTTWCQGRLPLAQPRGQYYNSSHFTSWKHSQGQSCCWLPHERGVIWRRRKRKNSSMKRRWSDGG</sequence>
<organism evidence="1 2">
    <name type="scientific">Populus alba x Populus x berolinensis</name>
    <dbReference type="NCBI Taxonomy" id="444605"/>
    <lineage>
        <taxon>Eukaryota</taxon>
        <taxon>Viridiplantae</taxon>
        <taxon>Streptophyta</taxon>
        <taxon>Embryophyta</taxon>
        <taxon>Tracheophyta</taxon>
        <taxon>Spermatophyta</taxon>
        <taxon>Magnoliopsida</taxon>
        <taxon>eudicotyledons</taxon>
        <taxon>Gunneridae</taxon>
        <taxon>Pentapetalae</taxon>
        <taxon>rosids</taxon>
        <taxon>fabids</taxon>
        <taxon>Malpighiales</taxon>
        <taxon>Salicaceae</taxon>
        <taxon>Saliceae</taxon>
        <taxon>Populus</taxon>
    </lineage>
</organism>
<comment type="caution">
    <text evidence="1">The sequence shown here is derived from an EMBL/GenBank/DDBJ whole genome shotgun (WGS) entry which is preliminary data.</text>
</comment>
<gene>
    <name evidence="1" type="ORF">NC653_007334</name>
</gene>
<dbReference type="EMBL" id="JAQIZT010000002">
    <property type="protein sequence ID" value="KAJ7008640.1"/>
    <property type="molecule type" value="Genomic_DNA"/>
</dbReference>